<protein>
    <recommendedName>
        <fullName evidence="3">DDE-1 domain-containing protein</fullName>
    </recommendedName>
</protein>
<name>A0A2P4XYT7_9STRA</name>
<organism evidence="1 2">
    <name type="scientific">Phytophthora palmivora</name>
    <dbReference type="NCBI Taxonomy" id="4796"/>
    <lineage>
        <taxon>Eukaryota</taxon>
        <taxon>Sar</taxon>
        <taxon>Stramenopiles</taxon>
        <taxon>Oomycota</taxon>
        <taxon>Peronosporomycetes</taxon>
        <taxon>Peronosporales</taxon>
        <taxon>Peronosporaceae</taxon>
        <taxon>Phytophthora</taxon>
    </lineage>
</organism>
<dbReference type="EMBL" id="NCKW01006830">
    <property type="protein sequence ID" value="POM70712.1"/>
    <property type="molecule type" value="Genomic_DNA"/>
</dbReference>
<dbReference type="AlphaFoldDB" id="A0A2P4XYT7"/>
<dbReference type="Proteomes" id="UP000237271">
    <property type="component" value="Unassembled WGS sequence"/>
</dbReference>
<evidence type="ECO:0008006" key="3">
    <source>
        <dbReference type="Google" id="ProtNLM"/>
    </source>
</evidence>
<gene>
    <name evidence="1" type="ORF">PHPALM_12810</name>
</gene>
<evidence type="ECO:0000313" key="2">
    <source>
        <dbReference type="Proteomes" id="UP000237271"/>
    </source>
</evidence>
<comment type="caution">
    <text evidence="1">The sequence shown here is derived from an EMBL/GenBank/DDBJ whole genome shotgun (WGS) entry which is preliminary data.</text>
</comment>
<reference evidence="1 2" key="1">
    <citation type="journal article" date="2017" name="Genome Biol. Evol.">
        <title>Phytophthora megakarya and P. palmivora, closely related causal agents of cacao black pod rot, underwent increases in genome sizes and gene numbers by different mechanisms.</title>
        <authorList>
            <person name="Ali S.S."/>
            <person name="Shao J."/>
            <person name="Lary D.J."/>
            <person name="Kronmiller B."/>
            <person name="Shen D."/>
            <person name="Strem M.D."/>
            <person name="Amoako-Attah I."/>
            <person name="Akrofi A.Y."/>
            <person name="Begoude B.A."/>
            <person name="Ten Hoopen G.M."/>
            <person name="Coulibaly K."/>
            <person name="Kebe B.I."/>
            <person name="Melnick R.L."/>
            <person name="Guiltinan M.J."/>
            <person name="Tyler B.M."/>
            <person name="Meinhardt L.W."/>
            <person name="Bailey B.A."/>
        </authorList>
    </citation>
    <scope>NUCLEOTIDE SEQUENCE [LARGE SCALE GENOMIC DNA]</scope>
    <source>
        <strain evidence="2">sbr112.9</strain>
    </source>
</reference>
<keyword evidence="2" id="KW-1185">Reference proteome</keyword>
<proteinExistence type="predicted"/>
<dbReference type="OrthoDB" id="129077at2759"/>
<accession>A0A2P4XYT7</accession>
<evidence type="ECO:0000313" key="1">
    <source>
        <dbReference type="EMBL" id="POM70712.1"/>
    </source>
</evidence>
<sequence length="100" mass="11390">MWMRLLFTAKWCRSEGGLRKANLIPAGKTTPIMFVIKGVPSGNIDQSELKMYPPGHYYCVLENAWMDTKCWEYYAGEVLPRELDGPSLMLVDNFDCHVSG</sequence>